<keyword evidence="2" id="KW-1015">Disulfide bond</keyword>
<proteinExistence type="inferred from homology"/>
<dbReference type="Proteomes" id="UP001148018">
    <property type="component" value="Unassembled WGS sequence"/>
</dbReference>
<evidence type="ECO:0000256" key="3">
    <source>
        <dbReference type="SAM" id="MobiDB-lite"/>
    </source>
</evidence>
<dbReference type="EMBL" id="JANIIK010000038">
    <property type="protein sequence ID" value="KAJ3610768.1"/>
    <property type="molecule type" value="Genomic_DNA"/>
</dbReference>
<dbReference type="SUPFAM" id="SSF54403">
    <property type="entry name" value="Cystatin/monellin"/>
    <property type="match status" value="1"/>
</dbReference>
<dbReference type="CDD" id="cd00042">
    <property type="entry name" value="CY"/>
    <property type="match status" value="1"/>
</dbReference>
<dbReference type="InterPro" id="IPR018073">
    <property type="entry name" value="Prot_inh_cystat_CS"/>
</dbReference>
<dbReference type="GO" id="GO:0005615">
    <property type="term" value="C:extracellular space"/>
    <property type="evidence" value="ECO:0007669"/>
    <property type="project" value="TreeGrafter"/>
</dbReference>
<dbReference type="AlphaFoldDB" id="A0A9Q0IUU0"/>
<evidence type="ECO:0000259" key="5">
    <source>
        <dbReference type="SMART" id="SM00043"/>
    </source>
</evidence>
<keyword evidence="7" id="KW-1185">Reference proteome</keyword>
<dbReference type="PANTHER" id="PTHR46186">
    <property type="entry name" value="CYSTATIN"/>
    <property type="match status" value="1"/>
</dbReference>
<dbReference type="SMART" id="SM00043">
    <property type="entry name" value="CY"/>
    <property type="match status" value="1"/>
</dbReference>
<feature type="signal peptide" evidence="4">
    <location>
        <begin position="1"/>
        <end position="28"/>
    </location>
</feature>
<evidence type="ECO:0000256" key="2">
    <source>
        <dbReference type="ARBA" id="ARBA00023157"/>
    </source>
</evidence>
<comment type="caution">
    <text evidence="6">The sequence shown here is derived from an EMBL/GenBank/DDBJ whole genome shotgun (WGS) entry which is preliminary data.</text>
</comment>
<comment type="similarity">
    <text evidence="1">Belongs to the cystatin family.</text>
</comment>
<dbReference type="GO" id="GO:0004869">
    <property type="term" value="F:cysteine-type endopeptidase inhibitor activity"/>
    <property type="evidence" value="ECO:0007669"/>
    <property type="project" value="InterPro"/>
</dbReference>
<dbReference type="GO" id="GO:0031982">
    <property type="term" value="C:vesicle"/>
    <property type="evidence" value="ECO:0007669"/>
    <property type="project" value="TreeGrafter"/>
</dbReference>
<dbReference type="FunFam" id="3.10.450.10:FF:000004">
    <property type="entry name" value="Cystatin C"/>
    <property type="match status" value="1"/>
</dbReference>
<accession>A0A9Q0IUU0</accession>
<feature type="domain" description="Cystatin" evidence="5">
    <location>
        <begin position="25"/>
        <end position="119"/>
    </location>
</feature>
<gene>
    <name evidence="6" type="ORF">NHX12_022859</name>
</gene>
<evidence type="ECO:0000313" key="7">
    <source>
        <dbReference type="Proteomes" id="UP001148018"/>
    </source>
</evidence>
<dbReference type="OrthoDB" id="8710974at2759"/>
<sequence length="177" mass="19208">MTSRRAVPCVLAWFGMVALAVAPQPMTGEPRGVPANRTDVARAARFAVANFNEANVDDFYAYKILNVTSAKVQVVAGVKYILDVRLGRTSCERSAPSPEPCALQTDPFKVLAAVSMGCPRFCQSRFAWPAKHTGAEILLPLRNQHTGPTPAPQEREQDGGGGCPQFSEYDDMKTHAE</sequence>
<feature type="chain" id="PRO_5040182994" description="Cystatin domain-containing protein" evidence="4">
    <location>
        <begin position="29"/>
        <end position="177"/>
    </location>
</feature>
<dbReference type="InterPro" id="IPR046350">
    <property type="entry name" value="Cystatin_sf"/>
</dbReference>
<evidence type="ECO:0000256" key="1">
    <source>
        <dbReference type="ARBA" id="ARBA00009403"/>
    </source>
</evidence>
<feature type="region of interest" description="Disordered" evidence="3">
    <location>
        <begin position="139"/>
        <end position="177"/>
    </location>
</feature>
<evidence type="ECO:0000313" key="6">
    <source>
        <dbReference type="EMBL" id="KAJ3610768.1"/>
    </source>
</evidence>
<dbReference type="InterPro" id="IPR000010">
    <property type="entry name" value="Cystatin_dom"/>
</dbReference>
<dbReference type="GO" id="GO:0005737">
    <property type="term" value="C:cytoplasm"/>
    <property type="evidence" value="ECO:0007669"/>
    <property type="project" value="TreeGrafter"/>
</dbReference>
<evidence type="ECO:0000256" key="4">
    <source>
        <dbReference type="SAM" id="SignalP"/>
    </source>
</evidence>
<dbReference type="Pfam" id="PF00031">
    <property type="entry name" value="Cystatin"/>
    <property type="match status" value="1"/>
</dbReference>
<dbReference type="PROSITE" id="PS00287">
    <property type="entry name" value="CYSTATIN"/>
    <property type="match status" value="1"/>
</dbReference>
<dbReference type="Gene3D" id="3.10.450.10">
    <property type="match status" value="1"/>
</dbReference>
<protein>
    <recommendedName>
        <fullName evidence="5">Cystatin domain-containing protein</fullName>
    </recommendedName>
</protein>
<reference evidence="6" key="1">
    <citation type="submission" date="2022-07" db="EMBL/GenBank/DDBJ databases">
        <title>Chromosome-level genome of Muraenolepis orangiensis.</title>
        <authorList>
            <person name="Kim J."/>
        </authorList>
    </citation>
    <scope>NUCLEOTIDE SEQUENCE</scope>
    <source>
        <strain evidence="6">KU_S4_2022</strain>
        <tissue evidence="6">Muscle</tissue>
    </source>
</reference>
<keyword evidence="4" id="KW-0732">Signal</keyword>
<name>A0A9Q0IUU0_9TELE</name>
<dbReference type="PANTHER" id="PTHR46186:SF12">
    <property type="entry name" value="CYSTATIN C (AMYLOID ANGIOPATHY AND CEREBRAL HEMORRHAGE)-RELATED"/>
    <property type="match status" value="1"/>
</dbReference>
<organism evidence="6 7">
    <name type="scientific">Muraenolepis orangiensis</name>
    <name type="common">Patagonian moray cod</name>
    <dbReference type="NCBI Taxonomy" id="630683"/>
    <lineage>
        <taxon>Eukaryota</taxon>
        <taxon>Metazoa</taxon>
        <taxon>Chordata</taxon>
        <taxon>Craniata</taxon>
        <taxon>Vertebrata</taxon>
        <taxon>Euteleostomi</taxon>
        <taxon>Actinopterygii</taxon>
        <taxon>Neopterygii</taxon>
        <taxon>Teleostei</taxon>
        <taxon>Neoteleostei</taxon>
        <taxon>Acanthomorphata</taxon>
        <taxon>Zeiogadaria</taxon>
        <taxon>Gadariae</taxon>
        <taxon>Gadiformes</taxon>
        <taxon>Muraenolepidoidei</taxon>
        <taxon>Muraenolepididae</taxon>
        <taxon>Muraenolepis</taxon>
    </lineage>
</organism>